<feature type="non-terminal residue" evidence="1">
    <location>
        <position position="1"/>
    </location>
</feature>
<sequence>LDKVEAAKIFGRISSKYILLDSSGGSCCYSGCTDCEFRDPSGGYKMSSMSAARPKWVVCYPRRAFGTVEGLKSHASPLLESVFKGEEGPKGRVGREEFERRLGDMEYAQQLGGPYMSLGEGQEMGEGSGGKMFDSLAEGKEAIGWRDVEKILREWSGGEEGITWDKWWKGVGEE</sequence>
<dbReference type="AlphaFoldDB" id="A0A9W7L3W8"/>
<evidence type="ECO:0000313" key="1">
    <source>
        <dbReference type="EMBL" id="GMI27145.1"/>
    </source>
</evidence>
<evidence type="ECO:0000313" key="2">
    <source>
        <dbReference type="Proteomes" id="UP001165082"/>
    </source>
</evidence>
<dbReference type="OrthoDB" id="196898at2759"/>
<comment type="caution">
    <text evidence="1">The sequence shown here is derived from an EMBL/GenBank/DDBJ whole genome shotgun (WGS) entry which is preliminary data.</text>
</comment>
<accession>A0A9W7L3W8</accession>
<dbReference type="EMBL" id="BRXZ01008495">
    <property type="protein sequence ID" value="GMI27145.1"/>
    <property type="molecule type" value="Genomic_DNA"/>
</dbReference>
<reference evidence="1" key="1">
    <citation type="submission" date="2022-07" db="EMBL/GenBank/DDBJ databases">
        <title>Genome analysis of Parmales, a sister group of diatoms, reveals the evolutionary specialization of diatoms from phago-mixotrophs to photoautotrophs.</title>
        <authorList>
            <person name="Ban H."/>
            <person name="Sato S."/>
            <person name="Yoshikawa S."/>
            <person name="Kazumasa Y."/>
            <person name="Nakamura Y."/>
            <person name="Ichinomiya M."/>
            <person name="Saitoh K."/>
            <person name="Sato N."/>
            <person name="Blanc-Mathieu R."/>
            <person name="Endo H."/>
            <person name="Kuwata A."/>
            <person name="Ogata H."/>
        </authorList>
    </citation>
    <scope>NUCLEOTIDE SEQUENCE</scope>
</reference>
<organism evidence="1 2">
    <name type="scientific">Triparma retinervis</name>
    <dbReference type="NCBI Taxonomy" id="2557542"/>
    <lineage>
        <taxon>Eukaryota</taxon>
        <taxon>Sar</taxon>
        <taxon>Stramenopiles</taxon>
        <taxon>Ochrophyta</taxon>
        <taxon>Bolidophyceae</taxon>
        <taxon>Parmales</taxon>
        <taxon>Triparmaceae</taxon>
        <taxon>Triparma</taxon>
    </lineage>
</organism>
<keyword evidence="2" id="KW-1185">Reference proteome</keyword>
<name>A0A9W7L3W8_9STRA</name>
<gene>
    <name evidence="1" type="ORF">TrRE_jg11621</name>
</gene>
<protein>
    <submittedName>
        <fullName evidence="1">Uncharacterized protein</fullName>
    </submittedName>
</protein>
<dbReference type="Proteomes" id="UP001165082">
    <property type="component" value="Unassembled WGS sequence"/>
</dbReference>
<proteinExistence type="predicted"/>